<dbReference type="EMBL" id="LR797467">
    <property type="protein sequence ID" value="CAB4218255.1"/>
    <property type="molecule type" value="Genomic_DNA"/>
</dbReference>
<evidence type="ECO:0000256" key="1">
    <source>
        <dbReference type="SAM" id="MobiDB-lite"/>
    </source>
</evidence>
<protein>
    <submittedName>
        <fullName evidence="3">Uncharacterized protein</fullName>
    </submittedName>
</protein>
<name>A0A6J5RRI4_9CAUD</name>
<feature type="region of interest" description="Disordered" evidence="1">
    <location>
        <begin position="68"/>
        <end position="95"/>
    </location>
</feature>
<accession>A0A6J5RRI4</accession>
<evidence type="ECO:0000313" key="4">
    <source>
        <dbReference type="EMBL" id="CAB4218255.1"/>
    </source>
</evidence>
<evidence type="ECO:0000313" key="2">
    <source>
        <dbReference type="EMBL" id="CAB4177545.1"/>
    </source>
</evidence>
<reference evidence="3" key="1">
    <citation type="submission" date="2020-05" db="EMBL/GenBank/DDBJ databases">
        <authorList>
            <person name="Chiriac C."/>
            <person name="Salcher M."/>
            <person name="Ghai R."/>
            <person name="Kavagutti S V."/>
        </authorList>
    </citation>
    <scope>NUCLEOTIDE SEQUENCE</scope>
</reference>
<proteinExistence type="predicted"/>
<feature type="compositionally biased region" description="Acidic residues" evidence="1">
    <location>
        <begin position="68"/>
        <end position="78"/>
    </location>
</feature>
<dbReference type="EMBL" id="LR796956">
    <property type="protein sequence ID" value="CAB4177545.1"/>
    <property type="molecule type" value="Genomic_DNA"/>
</dbReference>
<evidence type="ECO:0000313" key="3">
    <source>
        <dbReference type="EMBL" id="CAB4199980.1"/>
    </source>
</evidence>
<gene>
    <name evidence="2" type="ORF">UFOVP1005_21</name>
    <name evidence="3" type="ORF">UFOVP1344_21</name>
    <name evidence="4" type="ORF">UFOVP1602_19</name>
</gene>
<organism evidence="3">
    <name type="scientific">uncultured Caudovirales phage</name>
    <dbReference type="NCBI Taxonomy" id="2100421"/>
    <lineage>
        <taxon>Viruses</taxon>
        <taxon>Duplodnaviria</taxon>
        <taxon>Heunggongvirae</taxon>
        <taxon>Uroviricota</taxon>
        <taxon>Caudoviricetes</taxon>
        <taxon>Peduoviridae</taxon>
        <taxon>Maltschvirus</taxon>
        <taxon>Maltschvirus maltsch</taxon>
    </lineage>
</organism>
<sequence length="95" mass="10544">MMVYVPVMYGLMVHNVEDSKSAEQSARQLILDLAEEVWDETFEHDGKALDLVSFDWLNGMFSDLIVEEVPDGTEEDTQGGDSESSGDVRTEAGEV</sequence>
<dbReference type="EMBL" id="LR797299">
    <property type="protein sequence ID" value="CAB4199980.1"/>
    <property type="molecule type" value="Genomic_DNA"/>
</dbReference>
<feature type="compositionally biased region" description="Basic and acidic residues" evidence="1">
    <location>
        <begin position="86"/>
        <end position="95"/>
    </location>
</feature>